<reference evidence="4" key="1">
    <citation type="journal article" date="2023" name="G3 (Bethesda)">
        <title>A reference genome for the long-term kleptoplast-retaining sea slug Elysia crispata morphotype clarki.</title>
        <authorList>
            <person name="Eastman K.E."/>
            <person name="Pendleton A.L."/>
            <person name="Shaikh M.A."/>
            <person name="Suttiyut T."/>
            <person name="Ogas R."/>
            <person name="Tomko P."/>
            <person name="Gavelis G."/>
            <person name="Widhalm J.R."/>
            <person name="Wisecaver J.H."/>
        </authorList>
    </citation>
    <scope>NUCLEOTIDE SEQUENCE</scope>
    <source>
        <strain evidence="4">ECLA1</strain>
    </source>
</reference>
<dbReference type="InterPro" id="IPR020843">
    <property type="entry name" value="ER"/>
</dbReference>
<dbReference type="Gene3D" id="3.40.50.720">
    <property type="entry name" value="NAD(P)-binding Rossmann-like Domain"/>
    <property type="match status" value="1"/>
</dbReference>
<dbReference type="FunFam" id="3.40.50.720:FF:000121">
    <property type="entry name" value="Prostaglandin reductase 2"/>
    <property type="match status" value="1"/>
</dbReference>
<dbReference type="EC" id="1.3.1.48" evidence="1"/>
<dbReference type="InterPro" id="IPR051397">
    <property type="entry name" value="Zn-ADH-like_protein"/>
</dbReference>
<evidence type="ECO:0000256" key="1">
    <source>
        <dbReference type="ARBA" id="ARBA00011981"/>
    </source>
</evidence>
<sequence>MYIRVLLTRKEIGPPVYFTIHKFSAMAARAIPAQMRQLMVKKLGNNYKEVTEIVTVPVPKPEAKQALIRTSYVALNASDILFSAGFYTPGKQPPYPAGLEAMGEIVSTGEGSKLSVGQNVAFSKYGSFSEYVVVDEDSVIPVPTGDPVVLNLAVSGATASLALEKKGNLKEGENVLVTAAAGATGQFAVQLAKLAGCHVIGTCSSAEKADFLKSIGCDRPIVYTKESLSDVLKNEYPKGVDVVYECVGNEMFDTSLKNMNVFGRIIVIGAISGYEKEGSVANPSSALPIPFMALQKSSDIRGFFLPHYRSDIAAHIGRLTQLISSGKLKAAVDNGEKSEKGPFRGIEMIYDAVDYMYAKKNTGKVVVALGASSNSSL</sequence>
<dbReference type="AlphaFoldDB" id="A0AAE1A9D8"/>
<dbReference type="EMBL" id="JAWDGP010002410">
    <property type="protein sequence ID" value="KAK3783408.1"/>
    <property type="molecule type" value="Genomic_DNA"/>
</dbReference>
<proteinExistence type="predicted"/>
<evidence type="ECO:0000313" key="4">
    <source>
        <dbReference type="EMBL" id="KAK3783408.1"/>
    </source>
</evidence>
<dbReference type="PANTHER" id="PTHR43677">
    <property type="entry name" value="SHORT-CHAIN DEHYDROGENASE/REDUCTASE"/>
    <property type="match status" value="1"/>
</dbReference>
<keyword evidence="5" id="KW-1185">Reference proteome</keyword>
<dbReference type="InterPro" id="IPR011032">
    <property type="entry name" value="GroES-like_sf"/>
</dbReference>
<dbReference type="GO" id="GO:0047522">
    <property type="term" value="F:15-oxoprostaglandin 13-reductase [NAD(P)+] activity"/>
    <property type="evidence" value="ECO:0007669"/>
    <property type="project" value="UniProtKB-EC"/>
</dbReference>
<dbReference type="PANTHER" id="PTHR43677:SF3">
    <property type="entry name" value="PROSTAGLANDIN REDUCTASE 3"/>
    <property type="match status" value="1"/>
</dbReference>
<dbReference type="InterPro" id="IPR013149">
    <property type="entry name" value="ADH-like_C"/>
</dbReference>
<keyword evidence="2" id="KW-0560">Oxidoreductase</keyword>
<gene>
    <name evidence="4" type="ORF">RRG08_033669</name>
</gene>
<evidence type="ECO:0000256" key="2">
    <source>
        <dbReference type="ARBA" id="ARBA00023002"/>
    </source>
</evidence>
<feature type="domain" description="Enoyl reductase (ER)" evidence="3">
    <location>
        <begin position="44"/>
        <end position="367"/>
    </location>
</feature>
<dbReference type="Gene3D" id="3.90.180.10">
    <property type="entry name" value="Medium-chain alcohol dehydrogenases, catalytic domain"/>
    <property type="match status" value="1"/>
</dbReference>
<dbReference type="SUPFAM" id="SSF50129">
    <property type="entry name" value="GroES-like"/>
    <property type="match status" value="1"/>
</dbReference>
<dbReference type="GO" id="GO:0005739">
    <property type="term" value="C:mitochondrion"/>
    <property type="evidence" value="ECO:0007669"/>
    <property type="project" value="TreeGrafter"/>
</dbReference>
<dbReference type="SMART" id="SM00829">
    <property type="entry name" value="PKS_ER"/>
    <property type="match status" value="1"/>
</dbReference>
<protein>
    <recommendedName>
        <fullName evidence="1">15-oxoprostaglandin 13-reductase</fullName>
        <ecNumber evidence="1">1.3.1.48</ecNumber>
    </recommendedName>
</protein>
<dbReference type="Pfam" id="PF08240">
    <property type="entry name" value="ADH_N"/>
    <property type="match status" value="1"/>
</dbReference>
<dbReference type="Pfam" id="PF00107">
    <property type="entry name" value="ADH_zinc_N"/>
    <property type="match status" value="1"/>
</dbReference>
<accession>A0AAE1A9D8</accession>
<name>A0AAE1A9D8_9GAST</name>
<dbReference type="Proteomes" id="UP001283361">
    <property type="component" value="Unassembled WGS sequence"/>
</dbReference>
<evidence type="ECO:0000259" key="3">
    <source>
        <dbReference type="SMART" id="SM00829"/>
    </source>
</evidence>
<dbReference type="InterPro" id="IPR036291">
    <property type="entry name" value="NAD(P)-bd_dom_sf"/>
</dbReference>
<organism evidence="4 5">
    <name type="scientific">Elysia crispata</name>
    <name type="common">lettuce slug</name>
    <dbReference type="NCBI Taxonomy" id="231223"/>
    <lineage>
        <taxon>Eukaryota</taxon>
        <taxon>Metazoa</taxon>
        <taxon>Spiralia</taxon>
        <taxon>Lophotrochozoa</taxon>
        <taxon>Mollusca</taxon>
        <taxon>Gastropoda</taxon>
        <taxon>Heterobranchia</taxon>
        <taxon>Euthyneura</taxon>
        <taxon>Panpulmonata</taxon>
        <taxon>Sacoglossa</taxon>
        <taxon>Placobranchoidea</taxon>
        <taxon>Plakobranchidae</taxon>
        <taxon>Elysia</taxon>
    </lineage>
</organism>
<dbReference type="SUPFAM" id="SSF51735">
    <property type="entry name" value="NAD(P)-binding Rossmann-fold domains"/>
    <property type="match status" value="1"/>
</dbReference>
<dbReference type="InterPro" id="IPR013154">
    <property type="entry name" value="ADH-like_N"/>
</dbReference>
<comment type="caution">
    <text evidence="4">The sequence shown here is derived from an EMBL/GenBank/DDBJ whole genome shotgun (WGS) entry which is preliminary data.</text>
</comment>
<evidence type="ECO:0000313" key="5">
    <source>
        <dbReference type="Proteomes" id="UP001283361"/>
    </source>
</evidence>